<reference evidence="2 3" key="1">
    <citation type="submission" date="2019-08" db="EMBL/GenBank/DDBJ databases">
        <authorList>
            <person name="Vazquez-Campos X."/>
        </authorList>
    </citation>
    <scope>NUCLEOTIDE SEQUENCE [LARGE SCALE GENOMIC DNA]</scope>
    <source>
        <strain evidence="2">LFW-283_2</strain>
    </source>
</reference>
<name>A0A5E4LQG4_9ARCH</name>
<dbReference type="EMBL" id="CABMJJ010000009">
    <property type="protein sequence ID" value="VVC04214.1"/>
    <property type="molecule type" value="Genomic_DNA"/>
</dbReference>
<dbReference type="AlphaFoldDB" id="A0A5E4LQG4"/>
<keyword evidence="1" id="KW-1133">Transmembrane helix</keyword>
<accession>A0A5E4LQG4</accession>
<comment type="caution">
    <text evidence="2">The sequence shown here is derived from an EMBL/GenBank/DDBJ whole genome shotgun (WGS) entry which is preliminary data.</text>
</comment>
<gene>
    <name evidence="2" type="ORF">LFW2832_00808</name>
</gene>
<proteinExistence type="predicted"/>
<keyword evidence="1" id="KW-0812">Transmembrane</keyword>
<evidence type="ECO:0000313" key="2">
    <source>
        <dbReference type="EMBL" id="VVC04214.1"/>
    </source>
</evidence>
<organism evidence="2 3">
    <name type="scientific">Candidatus Bilamarchaeum dharawalense</name>
    <dbReference type="NCBI Taxonomy" id="2885759"/>
    <lineage>
        <taxon>Archaea</taxon>
        <taxon>Candidatus Micrarchaeota</taxon>
        <taxon>Candidatus Micrarchaeia</taxon>
        <taxon>Candidatus Anstonellales</taxon>
        <taxon>Candidatus Bilamarchaeaceae</taxon>
        <taxon>Candidatus Bilamarchaeum</taxon>
    </lineage>
</organism>
<evidence type="ECO:0000313" key="3">
    <source>
        <dbReference type="Proteomes" id="UP000789941"/>
    </source>
</evidence>
<keyword evidence="1" id="KW-0472">Membrane</keyword>
<feature type="transmembrane region" description="Helical" evidence="1">
    <location>
        <begin position="31"/>
        <end position="52"/>
    </location>
</feature>
<sequence>MTLTCRDKFAGGYIEPPKKSKTKPWKTGLKAFGFVAGFAVTAIFGANLGTYFDYKYNNPASYSQMQNRTKLEFSSAPDLSNPKTRKAVETANVKIVGFQPPSSAMVFLELSGDILTARYVMIWPTNKGVAKHDEEEMTITWKYSEGRFAPEKAQTRYHYKTVEFALNGNDDPVIVIQNPAHTPGIPGPAPRYVDGSFDIIDVFTTFSAEKWAGACVATDLPQKFDGMAVTFNAALTVK</sequence>
<protein>
    <submittedName>
        <fullName evidence="2">Uncharacterized protein</fullName>
    </submittedName>
</protein>
<evidence type="ECO:0000256" key="1">
    <source>
        <dbReference type="SAM" id="Phobius"/>
    </source>
</evidence>
<dbReference type="Proteomes" id="UP000789941">
    <property type="component" value="Unassembled WGS sequence"/>
</dbReference>